<dbReference type="InterPro" id="IPR038589">
    <property type="entry name" value="Spt4_dom_sf"/>
</dbReference>
<dbReference type="SMART" id="SM01389">
    <property type="entry name" value="Spt4"/>
    <property type="match status" value="1"/>
</dbReference>
<dbReference type="GO" id="GO:0008270">
    <property type="term" value="F:zinc ion binding"/>
    <property type="evidence" value="ECO:0007669"/>
    <property type="project" value="UniProtKB-UniRule"/>
</dbReference>
<gene>
    <name evidence="2" type="primary">spt4</name>
    <name evidence="4" type="ordered locus">Metin_1062</name>
</gene>
<dbReference type="RefSeq" id="WP_013100465.1">
    <property type="nucleotide sequence ID" value="NC_014122.1"/>
</dbReference>
<comment type="subunit">
    <text evidence="2">Heterodimer composed of Spt4 and Spt5.</text>
</comment>
<keyword evidence="2" id="KW-0805">Transcription regulation</keyword>
<dbReference type="HAMAP" id="MF_00949">
    <property type="entry name" value="Spt4_arch"/>
    <property type="match status" value="1"/>
</dbReference>
<evidence type="ECO:0000313" key="5">
    <source>
        <dbReference type="Proteomes" id="UP000002061"/>
    </source>
</evidence>
<dbReference type="OrthoDB" id="275101at2157"/>
<dbReference type="EMBL" id="CP002009">
    <property type="protein sequence ID" value="ADG13720.1"/>
    <property type="molecule type" value="Genomic_DNA"/>
</dbReference>
<organism evidence="4 5">
    <name type="scientific">Methanocaldococcus infernus (strain DSM 11812 / JCM 15783 / ME)</name>
    <dbReference type="NCBI Taxonomy" id="573063"/>
    <lineage>
        <taxon>Archaea</taxon>
        <taxon>Methanobacteriati</taxon>
        <taxon>Methanobacteriota</taxon>
        <taxon>Methanomada group</taxon>
        <taxon>Methanococci</taxon>
        <taxon>Methanococcales</taxon>
        <taxon>Methanocaldococcaceae</taxon>
        <taxon>Methanocaldococcus</taxon>
    </lineage>
</organism>
<sequence length="59" mass="6668">MRACIKCKYLTEEKECPICKSPTSEKWIGLLIILDPEKSEIAKLLGIKVKGKYAISVKE</sequence>
<feature type="binding site" evidence="2">
    <location>
        <position position="19"/>
    </location>
    <ligand>
        <name>Zn(2+)</name>
        <dbReference type="ChEBI" id="CHEBI:29105"/>
    </ligand>
</feature>
<dbReference type="AlphaFoldDB" id="D5VT17"/>
<dbReference type="NCBIfam" id="NF041664">
    <property type="entry name" value="RNAP_arch_Epp"/>
    <property type="match status" value="1"/>
</dbReference>
<dbReference type="HOGENOM" id="CLU_199467_0_0_2"/>
<accession>D5VT17</accession>
<feature type="binding site" evidence="2">
    <location>
        <position position="4"/>
    </location>
    <ligand>
        <name>Zn(2+)</name>
        <dbReference type="ChEBI" id="CHEBI:29105"/>
    </ligand>
</feature>
<dbReference type="SUPFAM" id="SSF63393">
    <property type="entry name" value="RNA polymerase subunits"/>
    <property type="match status" value="1"/>
</dbReference>
<evidence type="ECO:0000259" key="3">
    <source>
        <dbReference type="SMART" id="SM01389"/>
    </source>
</evidence>
<dbReference type="KEGG" id="mif:Metin_1062"/>
<proteinExistence type="inferred from homology"/>
<dbReference type="Proteomes" id="UP000002061">
    <property type="component" value="Chromosome"/>
</dbReference>
<dbReference type="GO" id="GO:0000428">
    <property type="term" value="C:DNA-directed RNA polymerase complex"/>
    <property type="evidence" value="ECO:0007669"/>
    <property type="project" value="UniProtKB-KW"/>
</dbReference>
<keyword evidence="1 2" id="KW-0804">Transcription</keyword>
<dbReference type="Pfam" id="PF06093">
    <property type="entry name" value="Spt4"/>
    <property type="match status" value="1"/>
</dbReference>
<dbReference type="Gene3D" id="2.20.28.90">
    <property type="match status" value="1"/>
</dbReference>
<keyword evidence="5" id="KW-1185">Reference proteome</keyword>
<dbReference type="GeneID" id="9132080"/>
<keyword evidence="4" id="KW-0240">DNA-directed RNA polymerase</keyword>
<dbReference type="PANTHER" id="PTHR40704">
    <property type="entry name" value="TRANSCRIPTION ELONGATION FACTOR SPT4"/>
    <property type="match status" value="1"/>
</dbReference>
<feature type="binding site" evidence="2">
    <location>
        <position position="16"/>
    </location>
    <ligand>
        <name>Zn(2+)</name>
        <dbReference type="ChEBI" id="CHEBI:29105"/>
    </ligand>
</feature>
<dbReference type="GO" id="GO:0006355">
    <property type="term" value="P:regulation of DNA-templated transcription"/>
    <property type="evidence" value="ECO:0007669"/>
    <property type="project" value="UniProtKB-UniRule"/>
</dbReference>
<name>D5VT17_METIM</name>
<dbReference type="InterPro" id="IPR022800">
    <property type="entry name" value="Spt4/RpoE2_Znf"/>
</dbReference>
<comment type="function">
    <text evidence="2">Stimulates transcription elongation.</text>
</comment>
<keyword evidence="2" id="KW-0479">Metal-binding</keyword>
<dbReference type="eggNOG" id="arCOG04077">
    <property type="taxonomic scope" value="Archaea"/>
</dbReference>
<comment type="similarity">
    <text evidence="2">Belongs to the archaeal Spt4 family.</text>
</comment>
<dbReference type="InterPro" id="IPR007178">
    <property type="entry name" value="Spt4_arch"/>
</dbReference>
<evidence type="ECO:0000313" key="4">
    <source>
        <dbReference type="EMBL" id="ADG13720.1"/>
    </source>
</evidence>
<keyword evidence="2" id="KW-0862">Zinc</keyword>
<dbReference type="PANTHER" id="PTHR40704:SF1">
    <property type="entry name" value="TRANSCRIPTION ELONGATION FACTOR SPT4"/>
    <property type="match status" value="1"/>
</dbReference>
<feature type="domain" description="Spt4/RpoE2 zinc finger" evidence="3">
    <location>
        <begin position="1"/>
        <end position="58"/>
    </location>
</feature>
<dbReference type="InterPro" id="IPR029040">
    <property type="entry name" value="RPABC4/Spt4"/>
</dbReference>
<dbReference type="STRING" id="573063.Metin_1062"/>
<evidence type="ECO:0000256" key="1">
    <source>
        <dbReference type="ARBA" id="ARBA00023163"/>
    </source>
</evidence>
<protein>
    <recommendedName>
        <fullName evidence="2">Transcription elongation factor Spt4</fullName>
    </recommendedName>
</protein>
<feature type="binding site" evidence="2">
    <location>
        <position position="7"/>
    </location>
    <ligand>
        <name>Zn(2+)</name>
        <dbReference type="ChEBI" id="CHEBI:29105"/>
    </ligand>
</feature>
<reference evidence="4" key="1">
    <citation type="submission" date="2010-04" db="EMBL/GenBank/DDBJ databases">
        <title>Complete sequence of Methanocaldococcus infernus ME.</title>
        <authorList>
            <consortium name="US DOE Joint Genome Institute"/>
            <person name="Lucas S."/>
            <person name="Copeland A."/>
            <person name="Lapidus A."/>
            <person name="Cheng J.-F."/>
            <person name="Bruce D."/>
            <person name="Goodwin L."/>
            <person name="Pitluck S."/>
            <person name="Munk A.C."/>
            <person name="Detter J.C."/>
            <person name="Han C."/>
            <person name="Tapia R."/>
            <person name="Land M."/>
            <person name="Hauser L."/>
            <person name="Kyrpides N."/>
            <person name="Mikhailova N."/>
            <person name="Sieprawska-Lupa M."/>
            <person name="Whitman W.B."/>
            <person name="Woyke T."/>
        </authorList>
    </citation>
    <scope>NUCLEOTIDE SEQUENCE [LARGE SCALE GENOMIC DNA]</scope>
    <source>
        <strain evidence="4">ME</strain>
    </source>
</reference>
<evidence type="ECO:0000256" key="2">
    <source>
        <dbReference type="HAMAP-Rule" id="MF_00949"/>
    </source>
</evidence>